<dbReference type="CDD" id="cd09618">
    <property type="entry name" value="CBM9_like_2"/>
    <property type="match status" value="1"/>
</dbReference>
<sequence length="827" mass="94476">MKYILWLLFIILIIPSSYAQSKKEYTITRALVAPKIDGVLNDAVWQKASIATDFIQFRPTLGKPDPETKRTEVKMAYDDTGIYISAYLYDNKDDIMRQFNQRDVFGQNDFFGVVFNPNNDAQNNTEFFVFPTGNQADANESPSMGEDFGWNSVWESAVNITSNGWVVELKIPYRCLRFTKQDAPIWGIQFHRHFRKTNEQSTWNPVDLTTGNSIGLYNGTLVGLKNIDPPTRLNLYPYASALVSDYDGVTETDFAAGLDVKYGITENITLDATLIPDFSQAGFDDVQLNLGPFEQQFSEQRQFFTEGVDLFNKGNLFYSRRIGRNPTGNIALADNENIEDYPEKIQLLNAIKVSGRTKKGLGIGFFNAITKKTEVSINKSETVINPQSNLEETIQSKRKAVIEPLSNYNILVLDQQFNKNSSATIINTNVTRNGDFRDANVTALILDMINKSNTYGVVAEAKMSQLNDVEVNKKGYSSYLGFGKTSGKYRFNLSHNYADKDYDINDLGILNTNNYSNFSVNGSYRIFEPTETLNSLYIGVWGNYNNLSTPYTYTGTNVGGEFNATNKSLHTFGANFNWNVGKQYDFFEPRNDFNSFYLTENYAQGSFWISSNYNSFFSIDANVGYAKRFESERSEFNNYWFGIGPRFKFNDKFLLVFNFEFDDYTNDRGYMTKIDDDIVFGQRDRVDIETTISGNYNFNSFNALTLSFRNYLGKVTYENQLYSLQNSGRLLKNPTYTKESIGYNPDINFNSWNLDLSYSWQFAPGSQLTALYRNSIFSFSNASQDDYFKSLGSLFDENMENIVSLKLVYFIDYNSIKNVLKKKSKSI</sequence>
<dbReference type="OrthoDB" id="9786766at2"/>
<dbReference type="SUPFAM" id="SSF49344">
    <property type="entry name" value="CBD9-like"/>
    <property type="match status" value="1"/>
</dbReference>
<proteinExistence type="predicted"/>
<reference evidence="2 3" key="1">
    <citation type="submission" date="2016-10" db="EMBL/GenBank/DDBJ databases">
        <authorList>
            <person name="de Groot N.N."/>
        </authorList>
    </citation>
    <scope>NUCLEOTIDE SEQUENCE [LARGE SCALE GENOMIC DNA]</scope>
    <source>
        <strain evidence="2 3">DSM 23842</strain>
    </source>
</reference>
<dbReference type="RefSeq" id="WP_092134102.1">
    <property type="nucleotide sequence ID" value="NZ_FNQK01000010.1"/>
</dbReference>
<keyword evidence="3" id="KW-1185">Reference proteome</keyword>
<protein>
    <submittedName>
        <fullName evidence="2">Carbohydrate family 9 binding domain-like</fullName>
    </submittedName>
</protein>
<organism evidence="2 3">
    <name type="scientific">Bizionia paragorgiae</name>
    <dbReference type="NCBI Taxonomy" id="283786"/>
    <lineage>
        <taxon>Bacteria</taxon>
        <taxon>Pseudomonadati</taxon>
        <taxon>Bacteroidota</taxon>
        <taxon>Flavobacteriia</taxon>
        <taxon>Flavobacteriales</taxon>
        <taxon>Flavobacteriaceae</taxon>
        <taxon>Bizionia</taxon>
    </lineage>
</organism>
<gene>
    <name evidence="2" type="ORF">SAMN04487990_11029</name>
</gene>
<evidence type="ECO:0000313" key="3">
    <source>
        <dbReference type="Proteomes" id="UP000198846"/>
    </source>
</evidence>
<name>A0A1H4A6L7_BIZPA</name>
<feature type="domain" description="DUF5916" evidence="1">
    <location>
        <begin position="229"/>
        <end position="819"/>
    </location>
</feature>
<dbReference type="EMBL" id="FNQK01000010">
    <property type="protein sequence ID" value="SEA31567.1"/>
    <property type="molecule type" value="Genomic_DNA"/>
</dbReference>
<dbReference type="AlphaFoldDB" id="A0A1H4A6L7"/>
<evidence type="ECO:0000313" key="2">
    <source>
        <dbReference type="EMBL" id="SEA31567.1"/>
    </source>
</evidence>
<dbReference type="Proteomes" id="UP000198846">
    <property type="component" value="Unassembled WGS sequence"/>
</dbReference>
<evidence type="ECO:0000259" key="1">
    <source>
        <dbReference type="Pfam" id="PF19313"/>
    </source>
</evidence>
<dbReference type="Gene3D" id="2.60.40.1190">
    <property type="match status" value="1"/>
</dbReference>
<dbReference type="STRING" id="283786.SAMN04487990_11029"/>
<dbReference type="InterPro" id="IPR045670">
    <property type="entry name" value="DUF5916"/>
</dbReference>
<dbReference type="Pfam" id="PF19313">
    <property type="entry name" value="DUF5916"/>
    <property type="match status" value="1"/>
</dbReference>
<accession>A0A1H4A6L7</accession>